<accession>A0ACC8XHE2</accession>
<name>A0ACC8XHE2_9FIRM</name>
<keyword evidence="2" id="KW-1185">Reference proteome</keyword>
<evidence type="ECO:0000313" key="1">
    <source>
        <dbReference type="EMBL" id="ONI43621.1"/>
    </source>
</evidence>
<protein>
    <submittedName>
        <fullName evidence="1">Rod shape-determining protein MreC</fullName>
    </submittedName>
</protein>
<dbReference type="Proteomes" id="UP000188637">
    <property type="component" value="Unassembled WGS sequence"/>
</dbReference>
<proteinExistence type="predicted"/>
<evidence type="ECO:0000313" key="2">
    <source>
        <dbReference type="Proteomes" id="UP000188637"/>
    </source>
</evidence>
<dbReference type="EMBL" id="LJHD01000139">
    <property type="protein sequence ID" value="ONI43621.1"/>
    <property type="molecule type" value="Genomic_DNA"/>
</dbReference>
<comment type="caution">
    <text evidence="1">The sequence shown here is derived from an EMBL/GenBank/DDBJ whole genome shotgun (WGS) entry which is preliminary data.</text>
</comment>
<reference evidence="1" key="1">
    <citation type="submission" date="2016-08" db="EMBL/GenBank/DDBJ databases">
        <authorList>
            <person name="Ngugi D.K."/>
            <person name="Miyake S."/>
            <person name="Stingl U."/>
        </authorList>
    </citation>
    <scope>NUCLEOTIDE SEQUENCE</scope>
    <source>
        <strain evidence="1">SCG-D08WGA-EpuloA1</strain>
    </source>
</reference>
<sequence>MKVSRKVKKRIFIISGITLILLSLIVTLGRIYQLTLLGTISDIIIYPFQKIINIANTHVGGLTGYFKDIDTLLNQNEELLQENEQLLYQNTLLAELGQENENLKSLLDLAQRYEQYPSQGANIIGKDPGNWYKVFTIDKGKIAGLDNNNIILANGGLVGKLIEVNPLSSKVLTLIDDRSYVSVKVVRSGDIGILMGDIELSNKGIAKIEIDINAEIVKGDQVITSHLSDIYPPGIPIGTVEEVIVADNDLMQYAYVKPFVDFSNLQNVLIISKNGEKK</sequence>
<organism evidence="1 2">
    <name type="scientific">Candidatus Epulonipiscium fishelsonii</name>
    <dbReference type="NCBI Taxonomy" id="77094"/>
    <lineage>
        <taxon>Bacteria</taxon>
        <taxon>Bacillati</taxon>
        <taxon>Bacillota</taxon>
        <taxon>Clostridia</taxon>
        <taxon>Lachnospirales</taxon>
        <taxon>Lachnospiraceae</taxon>
        <taxon>Candidatus Epulonipiscium</taxon>
    </lineage>
</organism>
<gene>
    <name evidence="1" type="ORF">AN640_06255</name>
</gene>